<dbReference type="PANTHER" id="PTHR35936:SF32">
    <property type="entry name" value="MEMBRANE-BOUND LYTIC MUREIN TRANSGLYCOSYLASE F"/>
    <property type="match status" value="1"/>
</dbReference>
<dbReference type="EMBL" id="SMRS01000001">
    <property type="protein sequence ID" value="KAA0876427.1"/>
    <property type="molecule type" value="Genomic_DNA"/>
</dbReference>
<comment type="similarity">
    <text evidence="1">Belongs to the bacterial solute-binding protein 3 family.</text>
</comment>
<dbReference type="Proteomes" id="UP000325302">
    <property type="component" value="Unassembled WGS sequence"/>
</dbReference>
<evidence type="ECO:0000313" key="5">
    <source>
        <dbReference type="EMBL" id="KAA0876427.1"/>
    </source>
</evidence>
<accession>A0A5A9W6L8</accession>
<evidence type="ECO:0000313" key="6">
    <source>
        <dbReference type="Proteomes" id="UP000325302"/>
    </source>
</evidence>
<gene>
    <name evidence="5" type="ORF">E1H14_01495</name>
</gene>
<protein>
    <submittedName>
        <fullName evidence="5">Transporter substrate-binding domain-containing protein</fullName>
    </submittedName>
</protein>
<reference evidence="5 6" key="1">
    <citation type="submission" date="2019-03" db="EMBL/GenBank/DDBJ databases">
        <title>Nitrincola sp. nov. isolated from an Indian soda lake.</title>
        <authorList>
            <person name="Joshi A."/>
            <person name="Thite S.V."/>
            <person name="Joseph N."/>
            <person name="Dhotre D."/>
            <person name="Moorthy M."/>
            <person name="Shouche Y.S."/>
        </authorList>
    </citation>
    <scope>NUCLEOTIDE SEQUENCE [LARGE SCALE GENOMIC DNA]</scope>
    <source>
        <strain evidence="5 6">MEB193</strain>
    </source>
</reference>
<dbReference type="InterPro" id="IPR001638">
    <property type="entry name" value="Solute-binding_3/MltF_N"/>
</dbReference>
<evidence type="ECO:0000256" key="3">
    <source>
        <dbReference type="SAM" id="SignalP"/>
    </source>
</evidence>
<dbReference type="Pfam" id="PF00497">
    <property type="entry name" value="SBP_bac_3"/>
    <property type="match status" value="1"/>
</dbReference>
<dbReference type="RefSeq" id="WP_149389676.1">
    <property type="nucleotide sequence ID" value="NZ_SMRS01000001.1"/>
</dbReference>
<evidence type="ECO:0000256" key="1">
    <source>
        <dbReference type="ARBA" id="ARBA00010333"/>
    </source>
</evidence>
<feature type="chain" id="PRO_5022869693" evidence="3">
    <location>
        <begin position="28"/>
        <end position="311"/>
    </location>
</feature>
<name>A0A5A9W6L8_9GAMM</name>
<dbReference type="SMART" id="SM00062">
    <property type="entry name" value="PBPb"/>
    <property type="match status" value="1"/>
</dbReference>
<dbReference type="PANTHER" id="PTHR35936">
    <property type="entry name" value="MEMBRANE-BOUND LYTIC MUREIN TRANSGLYCOSYLASE F"/>
    <property type="match status" value="1"/>
</dbReference>
<dbReference type="SUPFAM" id="SSF53850">
    <property type="entry name" value="Periplasmic binding protein-like II"/>
    <property type="match status" value="1"/>
</dbReference>
<proteinExistence type="inferred from homology"/>
<evidence type="ECO:0000256" key="2">
    <source>
        <dbReference type="ARBA" id="ARBA00022729"/>
    </source>
</evidence>
<keyword evidence="2 3" id="KW-0732">Signal</keyword>
<feature type="domain" description="Solute-binding protein family 3/N-terminal" evidence="4">
    <location>
        <begin position="38"/>
        <end position="303"/>
    </location>
</feature>
<sequence>MGIKRLLKSCTALTLLLVLLPWGQASARPFDELMASGFVRIAVYKDFPPYSFINDAGEPAGVDVEIARLIADEMGLELDLFWMLPDEDLSDDLRNYLWRGHVLDHEHKHERLSGKKVADVMLRVPYDKDFNYMRGYIGEGVYAYQNDLVVMMSPYQRETWKLAHDTQRLEQVRTLAVFQYHPIGVEMETVPAFMLTSVFNGNLRKNVRHFRSPEQAFLAMTEGEVAAAMGMRGELEWLLNQHSDERFKMGDTTFPAMGKPHWDIGIAVREADRQLGYLVEGILEPLVLNGELQEIYQRYGLTYEKPAFFDF</sequence>
<dbReference type="OrthoDB" id="6192933at2"/>
<dbReference type="Gene3D" id="3.40.190.10">
    <property type="entry name" value="Periplasmic binding protein-like II"/>
    <property type="match status" value="3"/>
</dbReference>
<feature type="signal peptide" evidence="3">
    <location>
        <begin position="1"/>
        <end position="27"/>
    </location>
</feature>
<comment type="caution">
    <text evidence="5">The sequence shown here is derived from an EMBL/GenBank/DDBJ whole genome shotgun (WGS) entry which is preliminary data.</text>
</comment>
<organism evidence="5 6">
    <name type="scientific">Nitrincola tapanii</name>
    <dbReference type="NCBI Taxonomy" id="1708751"/>
    <lineage>
        <taxon>Bacteria</taxon>
        <taxon>Pseudomonadati</taxon>
        <taxon>Pseudomonadota</taxon>
        <taxon>Gammaproteobacteria</taxon>
        <taxon>Oceanospirillales</taxon>
        <taxon>Oceanospirillaceae</taxon>
        <taxon>Nitrincola</taxon>
    </lineage>
</organism>
<dbReference type="AlphaFoldDB" id="A0A5A9W6L8"/>
<evidence type="ECO:0000259" key="4">
    <source>
        <dbReference type="SMART" id="SM00062"/>
    </source>
</evidence>
<keyword evidence="6" id="KW-1185">Reference proteome</keyword>